<dbReference type="SUPFAM" id="SSF54975">
    <property type="entry name" value="Acylphosphatase/BLUF domain-like"/>
    <property type="match status" value="1"/>
</dbReference>
<gene>
    <name evidence="2" type="ORF">BKD09_15535</name>
</gene>
<evidence type="ECO:0000313" key="2">
    <source>
        <dbReference type="EMBL" id="APG09750.1"/>
    </source>
</evidence>
<sequence>MRREGARESPRRIHWLPLSLLYFQSVSRSRTERMEMFAIWLYVSTSTLEENGNDEIASIRSTAQSRNPGLGLTGVLIFSGRHFAQFLEDQMQVLRQ</sequence>
<dbReference type="Proteomes" id="UP000181962">
    <property type="component" value="Chromosome"/>
</dbReference>
<dbReference type="EMBL" id="CP017637">
    <property type="protein sequence ID" value="APG09750.1"/>
    <property type="molecule type" value="Genomic_DNA"/>
</dbReference>
<dbReference type="InterPro" id="IPR036046">
    <property type="entry name" value="Acylphosphatase-like_dom_sf"/>
</dbReference>
<name>A0A1L3F8V6_BRAJP</name>
<reference evidence="2 3" key="1">
    <citation type="submission" date="2016-11" db="EMBL/GenBank/DDBJ databases">
        <title>Complete Genome Sequence of Bradyrhizobium sp. strain J5, an isolated from soybean nodule in Hokkaido.</title>
        <authorList>
            <person name="Kanehara K."/>
        </authorList>
    </citation>
    <scope>NUCLEOTIDE SEQUENCE [LARGE SCALE GENOMIC DNA]</scope>
    <source>
        <strain evidence="2 3">J5</strain>
    </source>
</reference>
<dbReference type="GO" id="GO:0071949">
    <property type="term" value="F:FAD binding"/>
    <property type="evidence" value="ECO:0007669"/>
    <property type="project" value="InterPro"/>
</dbReference>
<evidence type="ECO:0000313" key="3">
    <source>
        <dbReference type="Proteomes" id="UP000181962"/>
    </source>
</evidence>
<dbReference type="InterPro" id="IPR007024">
    <property type="entry name" value="BLUF_domain"/>
</dbReference>
<dbReference type="PROSITE" id="PS50925">
    <property type="entry name" value="BLUF"/>
    <property type="match status" value="1"/>
</dbReference>
<dbReference type="OrthoDB" id="196105at2"/>
<dbReference type="Pfam" id="PF04940">
    <property type="entry name" value="BLUF"/>
    <property type="match status" value="1"/>
</dbReference>
<dbReference type="AlphaFoldDB" id="A0A1L3F8V6"/>
<accession>A0A1L3F8V6</accession>
<feature type="domain" description="BLUF" evidence="1">
    <location>
        <begin position="37"/>
        <end position="96"/>
    </location>
</feature>
<organism evidence="2 3">
    <name type="scientific">Bradyrhizobium japonicum</name>
    <dbReference type="NCBI Taxonomy" id="375"/>
    <lineage>
        <taxon>Bacteria</taxon>
        <taxon>Pseudomonadati</taxon>
        <taxon>Pseudomonadota</taxon>
        <taxon>Alphaproteobacteria</taxon>
        <taxon>Hyphomicrobiales</taxon>
        <taxon>Nitrobacteraceae</taxon>
        <taxon>Bradyrhizobium</taxon>
    </lineage>
</organism>
<dbReference type="SMART" id="SM01034">
    <property type="entry name" value="BLUF"/>
    <property type="match status" value="1"/>
</dbReference>
<proteinExistence type="predicted"/>
<protein>
    <recommendedName>
        <fullName evidence="1">BLUF domain-containing protein</fullName>
    </recommendedName>
</protein>
<evidence type="ECO:0000259" key="1">
    <source>
        <dbReference type="PROSITE" id="PS50925"/>
    </source>
</evidence>
<dbReference type="GO" id="GO:0009882">
    <property type="term" value="F:blue light photoreceptor activity"/>
    <property type="evidence" value="ECO:0007669"/>
    <property type="project" value="InterPro"/>
</dbReference>
<dbReference type="Gene3D" id="3.30.70.100">
    <property type="match status" value="1"/>
</dbReference>